<evidence type="ECO:0000313" key="4">
    <source>
        <dbReference type="Proteomes" id="UP000435112"/>
    </source>
</evidence>
<dbReference type="Proteomes" id="UP000429607">
    <property type="component" value="Unassembled WGS sequence"/>
</dbReference>
<dbReference type="OrthoDB" id="92694at2759"/>
<dbReference type="EMBL" id="QXFV01001112">
    <property type="protein sequence ID" value="KAE9014832.1"/>
    <property type="molecule type" value="Genomic_DNA"/>
</dbReference>
<protein>
    <submittedName>
        <fullName evidence="1">Uncharacterized protein</fullName>
    </submittedName>
</protein>
<gene>
    <name evidence="2" type="ORF">PR001_g15035</name>
    <name evidence="1" type="ORF">PR002_g15606</name>
</gene>
<reference evidence="3 4" key="1">
    <citation type="submission" date="2018-09" db="EMBL/GenBank/DDBJ databases">
        <title>Genomic investigation of the strawberry pathogen Phytophthora fragariae indicates pathogenicity is determined by transcriptional variation in three key races.</title>
        <authorList>
            <person name="Adams T.M."/>
            <person name="Armitage A.D."/>
            <person name="Sobczyk M.K."/>
            <person name="Bates H.J."/>
            <person name="Dunwell J.M."/>
            <person name="Nellist C.F."/>
            <person name="Harrison R.J."/>
        </authorList>
    </citation>
    <scope>NUCLEOTIDE SEQUENCE [LARGE SCALE GENOMIC DNA]</scope>
    <source>
        <strain evidence="2 3">SCRP249</strain>
        <strain evidence="1 4">SCRP324</strain>
    </source>
</reference>
<proteinExistence type="predicted"/>
<organism evidence="1 4">
    <name type="scientific">Phytophthora rubi</name>
    <dbReference type="NCBI Taxonomy" id="129364"/>
    <lineage>
        <taxon>Eukaryota</taxon>
        <taxon>Sar</taxon>
        <taxon>Stramenopiles</taxon>
        <taxon>Oomycota</taxon>
        <taxon>Peronosporomycetes</taxon>
        <taxon>Peronosporales</taxon>
        <taxon>Peronosporaceae</taxon>
        <taxon>Phytophthora</taxon>
    </lineage>
</organism>
<dbReference type="AlphaFoldDB" id="A0A6A3KV34"/>
<dbReference type="Proteomes" id="UP000435112">
    <property type="component" value="Unassembled WGS sequence"/>
</dbReference>
<dbReference type="EMBL" id="QXFU01001146">
    <property type="protein sequence ID" value="KAE9009467.1"/>
    <property type="molecule type" value="Genomic_DNA"/>
</dbReference>
<evidence type="ECO:0000313" key="2">
    <source>
        <dbReference type="EMBL" id="KAE9014832.1"/>
    </source>
</evidence>
<name>A0A6A3KV34_9STRA</name>
<comment type="caution">
    <text evidence="1">The sequence shown here is derived from an EMBL/GenBank/DDBJ whole genome shotgun (WGS) entry which is preliminary data.</text>
</comment>
<evidence type="ECO:0000313" key="3">
    <source>
        <dbReference type="Proteomes" id="UP000429607"/>
    </source>
</evidence>
<accession>A0A6A3KV34</accession>
<sequence length="102" mass="11634">MKKFLLQDASNAGWVKAQEERTKQNSISRHIRLQAFPELSRKSRTSIDVTAAEARIQQQQIRKLCGDIIDSKIEAAFGQLLLQYDVSPLDVRVTSKHYSTMT</sequence>
<evidence type="ECO:0000313" key="1">
    <source>
        <dbReference type="EMBL" id="KAE9009467.1"/>
    </source>
</evidence>